<accession>A0AAQ5Z7Y3</accession>
<proteinExistence type="predicted"/>
<evidence type="ECO:0000313" key="1">
    <source>
        <dbReference type="Ensembl" id="ENSAOCP00000059845.1"/>
    </source>
</evidence>
<keyword evidence="2" id="KW-1185">Reference proteome</keyword>
<sequence length="76" mass="8893">MFVKQREILNGLNLLKRTHTAGNHLSLLEEEDEEFADTKVRLDTCNCDLLFKVSRDRYNISSRTMESFAYLWPPTA</sequence>
<dbReference type="Ensembl" id="ENSAOCT00000056359.1">
    <property type="protein sequence ID" value="ENSAOCP00000059845.1"/>
    <property type="gene ID" value="ENSAOCG00000029921.1"/>
</dbReference>
<name>A0AAQ5Z7Y3_AMPOC</name>
<evidence type="ECO:0000313" key="2">
    <source>
        <dbReference type="Proteomes" id="UP001501940"/>
    </source>
</evidence>
<reference evidence="1" key="3">
    <citation type="submission" date="2025-09" db="UniProtKB">
        <authorList>
            <consortium name="Ensembl"/>
        </authorList>
    </citation>
    <scope>IDENTIFICATION</scope>
</reference>
<dbReference type="Proteomes" id="UP001501940">
    <property type="component" value="Chromosome 5"/>
</dbReference>
<organism evidence="1 2">
    <name type="scientific">Amphiprion ocellaris</name>
    <name type="common">Clown anemonefish</name>
    <dbReference type="NCBI Taxonomy" id="80972"/>
    <lineage>
        <taxon>Eukaryota</taxon>
        <taxon>Metazoa</taxon>
        <taxon>Chordata</taxon>
        <taxon>Craniata</taxon>
        <taxon>Vertebrata</taxon>
        <taxon>Euteleostomi</taxon>
        <taxon>Actinopterygii</taxon>
        <taxon>Neopterygii</taxon>
        <taxon>Teleostei</taxon>
        <taxon>Neoteleostei</taxon>
        <taxon>Acanthomorphata</taxon>
        <taxon>Ovalentaria</taxon>
        <taxon>Pomacentridae</taxon>
        <taxon>Amphiprion</taxon>
    </lineage>
</organism>
<dbReference type="GeneTree" id="ENSGT01110000271757"/>
<reference evidence="1" key="2">
    <citation type="submission" date="2025-08" db="UniProtKB">
        <authorList>
            <consortium name="Ensembl"/>
        </authorList>
    </citation>
    <scope>IDENTIFICATION</scope>
</reference>
<reference evidence="1 2" key="1">
    <citation type="submission" date="2022-01" db="EMBL/GenBank/DDBJ databases">
        <title>A chromosome-scale genome assembly of the false clownfish, Amphiprion ocellaris.</title>
        <authorList>
            <person name="Ryu T."/>
        </authorList>
    </citation>
    <scope>NUCLEOTIDE SEQUENCE [LARGE SCALE GENOMIC DNA]</scope>
</reference>
<dbReference type="AlphaFoldDB" id="A0AAQ5Z7Y3"/>
<protein>
    <submittedName>
        <fullName evidence="1">Uncharacterized protein</fullName>
    </submittedName>
</protein>